<dbReference type="CDD" id="cd16917">
    <property type="entry name" value="HATPase_UhpB-NarQ-NarX-like"/>
    <property type="match status" value="1"/>
</dbReference>
<dbReference type="InterPro" id="IPR036890">
    <property type="entry name" value="HATPase_C_sf"/>
</dbReference>
<dbReference type="InterPro" id="IPR005467">
    <property type="entry name" value="His_kinase_dom"/>
</dbReference>
<feature type="transmembrane region" description="Helical" evidence="9">
    <location>
        <begin position="361"/>
        <end position="381"/>
    </location>
</feature>
<evidence type="ECO:0000256" key="6">
    <source>
        <dbReference type="ARBA" id="ARBA00022777"/>
    </source>
</evidence>
<organism evidence="13 14">
    <name type="scientific">Alloacidobacterium dinghuense</name>
    <dbReference type="NCBI Taxonomy" id="2763107"/>
    <lineage>
        <taxon>Bacteria</taxon>
        <taxon>Pseudomonadati</taxon>
        <taxon>Acidobacteriota</taxon>
        <taxon>Terriglobia</taxon>
        <taxon>Terriglobales</taxon>
        <taxon>Acidobacteriaceae</taxon>
        <taxon>Alloacidobacterium</taxon>
    </lineage>
</organism>
<dbReference type="Proteomes" id="UP000515312">
    <property type="component" value="Chromosome"/>
</dbReference>
<evidence type="ECO:0000256" key="4">
    <source>
        <dbReference type="ARBA" id="ARBA00022679"/>
    </source>
</evidence>
<evidence type="ECO:0000259" key="11">
    <source>
        <dbReference type="PROSITE" id="PS50112"/>
    </source>
</evidence>
<dbReference type="InterPro" id="IPR007487">
    <property type="entry name" value="ABC_transpt-TYRBP-like"/>
</dbReference>
<accession>A0A7G8BED3</accession>
<name>A0A7G8BED3_9BACT</name>
<dbReference type="InterPro" id="IPR000014">
    <property type="entry name" value="PAS"/>
</dbReference>
<proteinExistence type="predicted"/>
<evidence type="ECO:0000313" key="13">
    <source>
        <dbReference type="EMBL" id="QNI30903.1"/>
    </source>
</evidence>
<evidence type="ECO:0000256" key="9">
    <source>
        <dbReference type="SAM" id="Phobius"/>
    </source>
</evidence>
<dbReference type="InterPro" id="IPR003594">
    <property type="entry name" value="HATPase_dom"/>
</dbReference>
<dbReference type="InterPro" id="IPR035965">
    <property type="entry name" value="PAS-like_dom_sf"/>
</dbReference>
<dbReference type="SUPFAM" id="SSF55874">
    <property type="entry name" value="ATPase domain of HSP90 chaperone/DNA topoisomerase II/histidine kinase"/>
    <property type="match status" value="1"/>
</dbReference>
<evidence type="ECO:0000256" key="5">
    <source>
        <dbReference type="ARBA" id="ARBA00022741"/>
    </source>
</evidence>
<feature type="domain" description="PAS" evidence="11">
    <location>
        <begin position="396"/>
        <end position="466"/>
    </location>
</feature>
<dbReference type="InterPro" id="IPR013655">
    <property type="entry name" value="PAS_fold_3"/>
</dbReference>
<dbReference type="Gene3D" id="3.40.50.2300">
    <property type="match status" value="2"/>
</dbReference>
<feature type="transmembrane region" description="Helical" evidence="9">
    <location>
        <begin position="20"/>
        <end position="40"/>
    </location>
</feature>
<evidence type="ECO:0000259" key="10">
    <source>
        <dbReference type="PROSITE" id="PS50109"/>
    </source>
</evidence>
<dbReference type="PANTHER" id="PTHR24421">
    <property type="entry name" value="NITRATE/NITRITE SENSOR PROTEIN NARX-RELATED"/>
    <property type="match status" value="1"/>
</dbReference>
<dbReference type="NCBIfam" id="TIGR00229">
    <property type="entry name" value="sensory_box"/>
    <property type="match status" value="1"/>
</dbReference>
<evidence type="ECO:0000313" key="14">
    <source>
        <dbReference type="Proteomes" id="UP000515312"/>
    </source>
</evidence>
<dbReference type="GO" id="GO:0046983">
    <property type="term" value="F:protein dimerization activity"/>
    <property type="evidence" value="ECO:0007669"/>
    <property type="project" value="InterPro"/>
</dbReference>
<evidence type="ECO:0000256" key="7">
    <source>
        <dbReference type="ARBA" id="ARBA00022840"/>
    </source>
</evidence>
<dbReference type="InterPro" id="IPR000700">
    <property type="entry name" value="PAS-assoc_C"/>
</dbReference>
<dbReference type="Gene3D" id="3.30.450.20">
    <property type="entry name" value="PAS domain"/>
    <property type="match status" value="1"/>
</dbReference>
<feature type="domain" description="Histidine kinase" evidence="10">
    <location>
        <begin position="639"/>
        <end position="728"/>
    </location>
</feature>
<comment type="catalytic activity">
    <reaction evidence="1">
        <text>ATP + protein L-histidine = ADP + protein N-phospho-L-histidine.</text>
        <dbReference type="EC" id="2.7.13.3"/>
    </reaction>
</comment>
<keyword evidence="3" id="KW-0597">Phosphoprotein</keyword>
<dbReference type="PROSITE" id="PS50109">
    <property type="entry name" value="HIS_KIN"/>
    <property type="match status" value="1"/>
</dbReference>
<dbReference type="GO" id="GO:0005524">
    <property type="term" value="F:ATP binding"/>
    <property type="evidence" value="ECO:0007669"/>
    <property type="project" value="UniProtKB-KW"/>
</dbReference>
<evidence type="ECO:0000256" key="3">
    <source>
        <dbReference type="ARBA" id="ARBA00022553"/>
    </source>
</evidence>
<dbReference type="InterPro" id="IPR001610">
    <property type="entry name" value="PAC"/>
</dbReference>
<keyword evidence="9" id="KW-0812">Transmembrane</keyword>
<dbReference type="PROSITE" id="PS50113">
    <property type="entry name" value="PAC"/>
    <property type="match status" value="1"/>
</dbReference>
<keyword evidence="9" id="KW-1133">Transmembrane helix</keyword>
<dbReference type="PROSITE" id="PS50112">
    <property type="entry name" value="PAS"/>
    <property type="match status" value="1"/>
</dbReference>
<evidence type="ECO:0000256" key="1">
    <source>
        <dbReference type="ARBA" id="ARBA00000085"/>
    </source>
</evidence>
<evidence type="ECO:0000259" key="12">
    <source>
        <dbReference type="PROSITE" id="PS50113"/>
    </source>
</evidence>
<dbReference type="Pfam" id="PF08447">
    <property type="entry name" value="PAS_3"/>
    <property type="match status" value="1"/>
</dbReference>
<keyword evidence="14" id="KW-1185">Reference proteome</keyword>
<dbReference type="GO" id="GO:0016020">
    <property type="term" value="C:membrane"/>
    <property type="evidence" value="ECO:0007669"/>
    <property type="project" value="InterPro"/>
</dbReference>
<gene>
    <name evidence="13" type="ORF">H7849_17525</name>
</gene>
<dbReference type="SUPFAM" id="SSF55785">
    <property type="entry name" value="PYP-like sensor domain (PAS domain)"/>
    <property type="match status" value="1"/>
</dbReference>
<dbReference type="EC" id="2.7.13.3" evidence="2"/>
<keyword evidence="7" id="KW-0067">ATP-binding</keyword>
<dbReference type="KEGG" id="adin:H7849_17525"/>
<dbReference type="InterPro" id="IPR050482">
    <property type="entry name" value="Sensor_HK_TwoCompSys"/>
</dbReference>
<keyword evidence="8" id="KW-0902">Two-component regulatory system</keyword>
<keyword evidence="4" id="KW-0808">Transferase</keyword>
<protein>
    <recommendedName>
        <fullName evidence="2">histidine kinase</fullName>
        <ecNumber evidence="2">2.7.13.3</ecNumber>
    </recommendedName>
</protein>
<keyword evidence="6" id="KW-0418">Kinase</keyword>
<dbReference type="Pfam" id="PF02518">
    <property type="entry name" value="HATPase_c"/>
    <property type="match status" value="1"/>
</dbReference>
<dbReference type="SMART" id="SM00091">
    <property type="entry name" value="PAS"/>
    <property type="match status" value="1"/>
</dbReference>
<evidence type="ECO:0000256" key="8">
    <source>
        <dbReference type="ARBA" id="ARBA00023012"/>
    </source>
</evidence>
<dbReference type="SMART" id="SM00086">
    <property type="entry name" value="PAC"/>
    <property type="match status" value="1"/>
</dbReference>
<keyword evidence="9" id="KW-0472">Membrane</keyword>
<dbReference type="AlphaFoldDB" id="A0A7G8BED3"/>
<dbReference type="Gene3D" id="1.20.5.1930">
    <property type="match status" value="1"/>
</dbReference>
<dbReference type="GO" id="GO:0000155">
    <property type="term" value="F:phosphorelay sensor kinase activity"/>
    <property type="evidence" value="ECO:0007669"/>
    <property type="project" value="InterPro"/>
</dbReference>
<dbReference type="InterPro" id="IPR011712">
    <property type="entry name" value="Sig_transdc_His_kin_sub3_dim/P"/>
</dbReference>
<dbReference type="CDD" id="cd00130">
    <property type="entry name" value="PAS"/>
    <property type="match status" value="1"/>
</dbReference>
<sequence>MGTIRGKTLFDTFREFGVRAPCTCAWVAALGILFWVVMGACAPAQTNAKNVLVVFSTFERDPLPLQLIESSARARVQGPVNFSVAYLDYRRLDDNFYRESLAETFRREFRDVKPDVLIAASIEAIHFVMQYRNKMFPGVPIVFFGVSASELEGQTMLPDETGVTASPAIRQTIDLALRLDPDTKAVVIISDIPSKNEKYWVGVTHSELLRHQDKVKEIDIIGPPSREMLEKIAALPPHTVALFQLAPANSTEPTIGAYDVLSATARRMPTYSAWDTLCLNYGCIGGAYRDWKKDDLLTGDIAGRLLAGERAENIPPVDTTNSQIQVDWRALQRWHIPESALPAGSVVLYREPTFWEQHRQVLIVVIVLIAVLALLIVGLLWQRARKRKAEAVLRESEERFRVMADSTPSLVWMCDPRGKITYLNERRMAFTGPDLKAGYGDSWAAYVHPDDVKGILDRLAQALKDRQPFSMEYRLRRSDGVHRRMFDVVSPRMNGDGSFAGFIGSAIDVTDQKLAQQALEKVSGQLIEAQENERSRIARDLHDDICQRLALLSMEIEQANRSPNGPAKSLEEIRKHCSEIAGDVQSLSHELHSSKLDYLGVVAAIRGFCSEFSKQHKVSIAFTDSNVPGHLSKDVSLCLFRVTQEALHNAVKYSGTKQFTVRISGTADEVQLEVRDAGTGFDVAEAKKSRGLGLVSMQERVHLVHGRLSVESQIGMGTKVLVVVPFGVENGSAAEGDLSEEIAGVTGLL</sequence>
<dbReference type="PANTHER" id="PTHR24421:SF10">
    <property type="entry name" value="NITRATE_NITRITE SENSOR PROTEIN NARQ"/>
    <property type="match status" value="1"/>
</dbReference>
<reference evidence="13 14" key="1">
    <citation type="submission" date="2020-08" db="EMBL/GenBank/DDBJ databases">
        <title>Edaphobacter telluris sp. nov. and Acidobacterium dinghuensis sp. nov., two acidobacteria isolated from forest soil.</title>
        <authorList>
            <person name="Fu J."/>
            <person name="Qiu L."/>
        </authorList>
    </citation>
    <scope>NUCLEOTIDE SEQUENCE [LARGE SCALE GENOMIC DNA]</scope>
    <source>
        <strain evidence="13">4Y35</strain>
    </source>
</reference>
<dbReference type="FunFam" id="3.30.450.20:FF:000099">
    <property type="entry name" value="Sensory box sensor histidine kinase"/>
    <property type="match status" value="1"/>
</dbReference>
<dbReference type="Gene3D" id="3.30.565.10">
    <property type="entry name" value="Histidine kinase-like ATPase, C-terminal domain"/>
    <property type="match status" value="1"/>
</dbReference>
<dbReference type="Pfam" id="PF04392">
    <property type="entry name" value="ABC_sub_bind"/>
    <property type="match status" value="1"/>
</dbReference>
<evidence type="ECO:0000256" key="2">
    <source>
        <dbReference type="ARBA" id="ARBA00012438"/>
    </source>
</evidence>
<keyword evidence="5" id="KW-0547">Nucleotide-binding</keyword>
<dbReference type="Pfam" id="PF07730">
    <property type="entry name" value="HisKA_3"/>
    <property type="match status" value="1"/>
</dbReference>
<dbReference type="EMBL" id="CP060394">
    <property type="protein sequence ID" value="QNI30903.1"/>
    <property type="molecule type" value="Genomic_DNA"/>
</dbReference>
<dbReference type="RefSeq" id="WP_186741111.1">
    <property type="nucleotide sequence ID" value="NZ_CP060394.1"/>
</dbReference>
<feature type="domain" description="PAC" evidence="12">
    <location>
        <begin position="469"/>
        <end position="521"/>
    </location>
</feature>
<dbReference type="SMART" id="SM00387">
    <property type="entry name" value="HATPase_c"/>
    <property type="match status" value="1"/>
</dbReference>